<dbReference type="InterPro" id="IPR035240">
    <property type="entry name" value="SprT_Zn_ribbon"/>
</dbReference>
<keyword evidence="2 4" id="KW-0479">Metal-binding</keyword>
<comment type="cofactor">
    <cofactor evidence="4">
        <name>Zn(2+)</name>
        <dbReference type="ChEBI" id="CHEBI:29105"/>
    </cofactor>
    <text evidence="4">Binds 1 zinc ion.</text>
</comment>
<comment type="similarity">
    <text evidence="4">Belongs to the SprT family.</text>
</comment>
<accession>A0A1N7BX72</accession>
<feature type="active site" evidence="4">
    <location>
        <position position="69"/>
    </location>
</feature>
<dbReference type="HAMAP" id="MF_00745">
    <property type="entry name" value="SprT_like"/>
    <property type="match status" value="1"/>
</dbReference>
<feature type="binding site" evidence="4">
    <location>
        <position position="72"/>
    </location>
    <ligand>
        <name>Zn(2+)</name>
        <dbReference type="ChEBI" id="CHEBI:29105"/>
    </ligand>
</feature>
<dbReference type="GO" id="GO:0006950">
    <property type="term" value="P:response to stress"/>
    <property type="evidence" value="ECO:0007669"/>
    <property type="project" value="UniProtKB-ARBA"/>
</dbReference>
<comment type="subcellular location">
    <subcellularLocation>
        <location evidence="4">Cytoplasm</location>
    </subcellularLocation>
</comment>
<evidence type="ECO:0000256" key="1">
    <source>
        <dbReference type="ARBA" id="ARBA00022490"/>
    </source>
</evidence>
<dbReference type="InterPro" id="IPR023524">
    <property type="entry name" value="Uncharacterised_SprT-like"/>
</dbReference>
<sequence length="154" mass="18169">MISDERLQKLTEELSLQFFDRPFLHRTYINKRLRTTGGRYLLHSHHIEVNGKYFEVYGEKEIVGILKHELCHYHLHLLGKGYKHGDDDFKKLLKQTGSPRYCRPLPAAPGGQVKRRVLLYRCTVCGKMYERRRRVNVKKYACGICRGTISEMMK</sequence>
<dbReference type="NCBIfam" id="NF003339">
    <property type="entry name" value="PRK04351.1"/>
    <property type="match status" value="1"/>
</dbReference>
<evidence type="ECO:0000313" key="6">
    <source>
        <dbReference type="EMBL" id="SIR55915.1"/>
    </source>
</evidence>
<keyword evidence="3 4" id="KW-0862">Zinc</keyword>
<dbReference type="InterPro" id="IPR006640">
    <property type="entry name" value="SprT-like_domain"/>
</dbReference>
<evidence type="ECO:0000256" key="4">
    <source>
        <dbReference type="HAMAP-Rule" id="MF_00745"/>
    </source>
</evidence>
<keyword evidence="1 4" id="KW-0963">Cytoplasm</keyword>
<dbReference type="EMBL" id="FTLX01000010">
    <property type="protein sequence ID" value="SIR55915.1"/>
    <property type="molecule type" value="Genomic_DNA"/>
</dbReference>
<name>A0A1N7BX72_9BACI</name>
<protein>
    <recommendedName>
        <fullName evidence="4">Protein SprT-like</fullName>
    </recommendedName>
</protein>
<evidence type="ECO:0000259" key="5">
    <source>
        <dbReference type="SMART" id="SM00731"/>
    </source>
</evidence>
<feature type="binding site" evidence="4">
    <location>
        <position position="68"/>
    </location>
    <ligand>
        <name>Zn(2+)</name>
        <dbReference type="ChEBI" id="CHEBI:29105"/>
    </ligand>
</feature>
<dbReference type="STRING" id="1017273.SAMN05443094_110110"/>
<dbReference type="Pfam" id="PF10263">
    <property type="entry name" value="SprT-like"/>
    <property type="match status" value="1"/>
</dbReference>
<dbReference type="AlphaFoldDB" id="A0A1N7BX72"/>
<feature type="domain" description="SprT-like" evidence="5">
    <location>
        <begin position="5"/>
        <end position="152"/>
    </location>
</feature>
<dbReference type="Proteomes" id="UP000186385">
    <property type="component" value="Unassembled WGS sequence"/>
</dbReference>
<reference evidence="6 7" key="1">
    <citation type="submission" date="2017-01" db="EMBL/GenBank/DDBJ databases">
        <authorList>
            <person name="Mah S.A."/>
            <person name="Swanson W.J."/>
            <person name="Moy G.W."/>
            <person name="Vacquier V.D."/>
        </authorList>
    </citation>
    <scope>NUCLEOTIDE SEQUENCE [LARGE SCALE GENOMIC DNA]</scope>
    <source>
        <strain evidence="6 7">NIO-1016</strain>
    </source>
</reference>
<evidence type="ECO:0000256" key="2">
    <source>
        <dbReference type="ARBA" id="ARBA00022723"/>
    </source>
</evidence>
<organism evidence="6 7">
    <name type="scientific">Domibacillus enclensis</name>
    <dbReference type="NCBI Taxonomy" id="1017273"/>
    <lineage>
        <taxon>Bacteria</taxon>
        <taxon>Bacillati</taxon>
        <taxon>Bacillota</taxon>
        <taxon>Bacilli</taxon>
        <taxon>Bacillales</taxon>
        <taxon>Bacillaceae</taxon>
        <taxon>Domibacillus</taxon>
    </lineage>
</organism>
<dbReference type="GO" id="GO:0005737">
    <property type="term" value="C:cytoplasm"/>
    <property type="evidence" value="ECO:0007669"/>
    <property type="project" value="UniProtKB-SubCell"/>
</dbReference>
<dbReference type="SMART" id="SM00731">
    <property type="entry name" value="SprT"/>
    <property type="match status" value="1"/>
</dbReference>
<dbReference type="Pfam" id="PF17283">
    <property type="entry name" value="Zn_ribbon_SprT"/>
    <property type="match status" value="1"/>
</dbReference>
<dbReference type="GO" id="GO:0008270">
    <property type="term" value="F:zinc ion binding"/>
    <property type="evidence" value="ECO:0007669"/>
    <property type="project" value="UniProtKB-UniRule"/>
</dbReference>
<evidence type="ECO:0000256" key="3">
    <source>
        <dbReference type="ARBA" id="ARBA00022833"/>
    </source>
</evidence>
<evidence type="ECO:0000313" key="7">
    <source>
        <dbReference type="Proteomes" id="UP000186385"/>
    </source>
</evidence>
<proteinExistence type="inferred from homology"/>
<gene>
    <name evidence="6" type="ORF">SAMN05443094_110110</name>
</gene>